<dbReference type="PANTHER" id="PTHR34861">
    <property type="match status" value="1"/>
</dbReference>
<reference evidence="2" key="1">
    <citation type="submission" date="2022-07" db="EMBL/GenBank/DDBJ databases">
        <title>Fungi with potential for degradation of polypropylene.</title>
        <authorList>
            <person name="Gostincar C."/>
        </authorList>
    </citation>
    <scope>NUCLEOTIDE SEQUENCE</scope>
    <source>
        <strain evidence="2">EXF-13308</strain>
    </source>
</reference>
<dbReference type="Gene3D" id="3.50.30.50">
    <property type="entry name" value="Putative cyclase"/>
    <property type="match status" value="1"/>
</dbReference>
<evidence type="ECO:0000313" key="3">
    <source>
        <dbReference type="Proteomes" id="UP001174694"/>
    </source>
</evidence>
<organism evidence="2 3">
    <name type="scientific">Pleurostoma richardsiae</name>
    <dbReference type="NCBI Taxonomy" id="41990"/>
    <lineage>
        <taxon>Eukaryota</taxon>
        <taxon>Fungi</taxon>
        <taxon>Dikarya</taxon>
        <taxon>Ascomycota</taxon>
        <taxon>Pezizomycotina</taxon>
        <taxon>Sordariomycetes</taxon>
        <taxon>Sordariomycetidae</taxon>
        <taxon>Calosphaeriales</taxon>
        <taxon>Pleurostomataceae</taxon>
        <taxon>Pleurostoma</taxon>
    </lineage>
</organism>
<dbReference type="PANTHER" id="PTHR34861:SF11">
    <property type="entry name" value="CYCLASE"/>
    <property type="match status" value="1"/>
</dbReference>
<accession>A0AA38RQ87</accession>
<comment type="similarity">
    <text evidence="1">Belongs to the Cyclase 1 superfamily.</text>
</comment>
<dbReference type="Pfam" id="PF04199">
    <property type="entry name" value="Cyclase"/>
    <property type="match status" value="1"/>
</dbReference>
<keyword evidence="3" id="KW-1185">Reference proteome</keyword>
<dbReference type="InterPro" id="IPR007325">
    <property type="entry name" value="KFase/CYL"/>
</dbReference>
<dbReference type="EMBL" id="JANBVO010000031">
    <property type="protein sequence ID" value="KAJ9138236.1"/>
    <property type="molecule type" value="Genomic_DNA"/>
</dbReference>
<evidence type="ECO:0000313" key="2">
    <source>
        <dbReference type="EMBL" id="KAJ9138236.1"/>
    </source>
</evidence>
<name>A0AA38RQ87_9PEZI</name>
<dbReference type="Proteomes" id="UP001174694">
    <property type="component" value="Unassembled WGS sequence"/>
</dbReference>
<dbReference type="InterPro" id="IPR037175">
    <property type="entry name" value="KFase_sf"/>
</dbReference>
<protein>
    <submittedName>
        <fullName evidence="2">Cyanate hydratase</fullName>
    </submittedName>
</protein>
<gene>
    <name evidence="2" type="ORF">NKR23_g8726</name>
</gene>
<proteinExistence type="inferred from homology"/>
<dbReference type="SUPFAM" id="SSF102198">
    <property type="entry name" value="Putative cyclase"/>
    <property type="match status" value="1"/>
</dbReference>
<sequence>MGSIDPSQINVPAFDNLPMGENDPPYSAWGLWGKDDHLGTLNWLSPTTVKKAASEIQEGCRFSLNWCMSEPKTPGFGRHKHAFEHSIVGSGHVFDDTLVFNTQKSTQWDGLRHFAYQKEQLFYNRTTREDIVDAPEGKLGIHWWHKAGCVTGRGILIDYWSYAEAQGKVYDPTSSYGVSFDDLMACFRWQQQVSADNLEPRPGDILLIRLGFSARYYGLSEDQEREVGEAWPPASCGVKQDIRLLQWLWDAKFAAVGGDCPGWEVFPVDENAGFCFHEVLIAGWGCPIAELLWLEDLAASPANMIAVV</sequence>
<dbReference type="GO" id="GO:0019441">
    <property type="term" value="P:L-tryptophan catabolic process to kynurenine"/>
    <property type="evidence" value="ECO:0007669"/>
    <property type="project" value="InterPro"/>
</dbReference>
<evidence type="ECO:0000256" key="1">
    <source>
        <dbReference type="ARBA" id="ARBA00007865"/>
    </source>
</evidence>
<dbReference type="GO" id="GO:0004061">
    <property type="term" value="F:arylformamidase activity"/>
    <property type="evidence" value="ECO:0007669"/>
    <property type="project" value="InterPro"/>
</dbReference>
<comment type="caution">
    <text evidence="2">The sequence shown here is derived from an EMBL/GenBank/DDBJ whole genome shotgun (WGS) entry which is preliminary data.</text>
</comment>
<dbReference type="AlphaFoldDB" id="A0AA38RQ87"/>